<keyword evidence="5 6" id="KW-0472">Membrane</keyword>
<sequence>MKKLWVRWVALVLLVIVLGLVMIRLGQWQLHRLSGRREANNIIRTNHSKPPVEWSTLMGDHEVTSQQQWRPVIITGTFDTAHELQVRYRSNGDDDGSEVVTPVVTKGGRHVLIDRGFLKRSSHEGDTQALPPAPSGTVMVTGLVKGNEHGKPTATDPVGGKVRLINSDAIGKAQGIAYVSGYISATSMAPAQSGLVAKELPKLDDGPHLFYAIQWFCFTAIAVIGLFVLIRGDVKDRRKRQAKAARAAQRPVSGDRSNRHSDVPPDHGTRTPGDHT</sequence>
<evidence type="ECO:0000256" key="4">
    <source>
        <dbReference type="ARBA" id="ARBA00022989"/>
    </source>
</evidence>
<keyword evidence="6" id="KW-1003">Cell membrane</keyword>
<dbReference type="PANTHER" id="PTHR23427:SF2">
    <property type="entry name" value="SURFEIT LOCUS PROTEIN 1"/>
    <property type="match status" value="1"/>
</dbReference>
<feature type="compositionally biased region" description="Basic and acidic residues" evidence="7">
    <location>
        <begin position="256"/>
        <end position="276"/>
    </location>
</feature>
<dbReference type="EMBL" id="LKVB01000005">
    <property type="protein sequence ID" value="PHJ27052.1"/>
    <property type="molecule type" value="Genomic_DNA"/>
</dbReference>
<dbReference type="InterPro" id="IPR045214">
    <property type="entry name" value="Surf1/Surf4"/>
</dbReference>
<keyword evidence="4 6" id="KW-1133">Transmembrane helix</keyword>
<dbReference type="PANTHER" id="PTHR23427">
    <property type="entry name" value="SURFEIT LOCUS PROTEIN"/>
    <property type="match status" value="1"/>
</dbReference>
<dbReference type="Proteomes" id="UP000223982">
    <property type="component" value="Unassembled WGS sequence"/>
</dbReference>
<evidence type="ECO:0000256" key="6">
    <source>
        <dbReference type="RuleBase" id="RU363076"/>
    </source>
</evidence>
<proteinExistence type="inferred from homology"/>
<dbReference type="GO" id="GO:0005886">
    <property type="term" value="C:plasma membrane"/>
    <property type="evidence" value="ECO:0007669"/>
    <property type="project" value="UniProtKB-SubCell"/>
</dbReference>
<keyword evidence="3 6" id="KW-0812">Transmembrane</keyword>
<evidence type="ECO:0000313" key="8">
    <source>
        <dbReference type="EMBL" id="PHJ27052.1"/>
    </source>
</evidence>
<feature type="transmembrane region" description="Helical" evidence="6">
    <location>
        <begin position="176"/>
        <end position="197"/>
    </location>
</feature>
<dbReference type="AlphaFoldDB" id="A0AA44ZEG0"/>
<gene>
    <name evidence="8" type="ORF">APS60_08040</name>
</gene>
<dbReference type="CDD" id="cd06662">
    <property type="entry name" value="SURF1"/>
    <property type="match status" value="1"/>
</dbReference>
<accession>A0AA44ZEG0</accession>
<organism evidence="8 9">
    <name type="scientific">Cutibacterium acnes</name>
    <name type="common">Propionibacterium acnes</name>
    <dbReference type="NCBI Taxonomy" id="1747"/>
    <lineage>
        <taxon>Bacteria</taxon>
        <taxon>Bacillati</taxon>
        <taxon>Actinomycetota</taxon>
        <taxon>Actinomycetes</taxon>
        <taxon>Propionibacteriales</taxon>
        <taxon>Propionibacteriaceae</taxon>
        <taxon>Cutibacterium</taxon>
    </lineage>
</organism>
<reference evidence="8 9" key="1">
    <citation type="submission" date="2017-02" db="EMBL/GenBank/DDBJ databases">
        <title>Prevalence of linear plasmids in Propionibacterium acnes isolates obtained from cancerous prostatic tissue.</title>
        <authorList>
            <person name="Davidsson S."/>
            <person name="Bruggemann H."/>
        </authorList>
    </citation>
    <scope>NUCLEOTIDE SEQUENCE [LARGE SCALE GENOMIC DNA]</scope>
    <source>
        <strain evidence="8 9">09-9</strain>
    </source>
</reference>
<dbReference type="InterPro" id="IPR002994">
    <property type="entry name" value="Surf1/Shy1"/>
</dbReference>
<comment type="caution">
    <text evidence="8">The sequence shown here is derived from an EMBL/GenBank/DDBJ whole genome shotgun (WGS) entry which is preliminary data.</text>
</comment>
<comment type="similarity">
    <text evidence="2 6">Belongs to the SURF1 family.</text>
</comment>
<evidence type="ECO:0000313" key="9">
    <source>
        <dbReference type="Proteomes" id="UP000223982"/>
    </source>
</evidence>
<feature type="transmembrane region" description="Helical" evidence="6">
    <location>
        <begin position="209"/>
        <end position="230"/>
    </location>
</feature>
<evidence type="ECO:0000256" key="1">
    <source>
        <dbReference type="ARBA" id="ARBA00004370"/>
    </source>
</evidence>
<comment type="subcellular location">
    <subcellularLocation>
        <location evidence="6">Cell membrane</location>
        <topology evidence="6">Multi-pass membrane protein</topology>
    </subcellularLocation>
    <subcellularLocation>
        <location evidence="1">Membrane</location>
    </subcellularLocation>
</comment>
<dbReference type="Pfam" id="PF02104">
    <property type="entry name" value="SURF1"/>
    <property type="match status" value="1"/>
</dbReference>
<evidence type="ECO:0000256" key="5">
    <source>
        <dbReference type="ARBA" id="ARBA00023136"/>
    </source>
</evidence>
<name>A0AA44ZEG0_CUTAC</name>
<feature type="transmembrane region" description="Helical" evidence="6">
    <location>
        <begin position="6"/>
        <end position="26"/>
    </location>
</feature>
<dbReference type="PROSITE" id="PS50895">
    <property type="entry name" value="SURF1"/>
    <property type="match status" value="1"/>
</dbReference>
<feature type="region of interest" description="Disordered" evidence="7">
    <location>
        <begin position="241"/>
        <end position="276"/>
    </location>
</feature>
<dbReference type="RefSeq" id="WP_002531865.1">
    <property type="nucleotide sequence ID" value="NZ_LKVB01000005.1"/>
</dbReference>
<evidence type="ECO:0000256" key="2">
    <source>
        <dbReference type="ARBA" id="ARBA00007165"/>
    </source>
</evidence>
<evidence type="ECO:0000256" key="7">
    <source>
        <dbReference type="SAM" id="MobiDB-lite"/>
    </source>
</evidence>
<evidence type="ECO:0000256" key="3">
    <source>
        <dbReference type="ARBA" id="ARBA00022692"/>
    </source>
</evidence>
<protein>
    <recommendedName>
        <fullName evidence="6">SURF1-like protein</fullName>
    </recommendedName>
</protein>